<dbReference type="InterPro" id="IPR001138">
    <property type="entry name" value="Zn2Cys6_DnaBD"/>
</dbReference>
<evidence type="ECO:0000313" key="10">
    <source>
        <dbReference type="Proteomes" id="UP000184073"/>
    </source>
</evidence>
<dbReference type="OrthoDB" id="2593732at2759"/>
<dbReference type="SMART" id="SM00066">
    <property type="entry name" value="GAL4"/>
    <property type="match status" value="1"/>
</dbReference>
<name>A0A1L9Q0G9_ASPVE</name>
<evidence type="ECO:0000313" key="9">
    <source>
        <dbReference type="EMBL" id="OJJ07196.1"/>
    </source>
</evidence>
<evidence type="ECO:0000256" key="5">
    <source>
        <dbReference type="ARBA" id="ARBA00023163"/>
    </source>
</evidence>
<dbReference type="Pfam" id="PF00172">
    <property type="entry name" value="Zn_clus"/>
    <property type="match status" value="1"/>
</dbReference>
<dbReference type="PANTHER" id="PTHR36206:SF4">
    <property type="entry name" value="HYPOTHETICAL CONSERVED PROTEIN (EUROFUNG)-RELATED"/>
    <property type="match status" value="1"/>
</dbReference>
<reference evidence="10" key="1">
    <citation type="journal article" date="2017" name="Genome Biol.">
        <title>Comparative genomics reveals high biological diversity and specific adaptations in the industrially and medically important fungal genus Aspergillus.</title>
        <authorList>
            <person name="de Vries R.P."/>
            <person name="Riley R."/>
            <person name="Wiebenga A."/>
            <person name="Aguilar-Osorio G."/>
            <person name="Amillis S."/>
            <person name="Uchima C.A."/>
            <person name="Anderluh G."/>
            <person name="Asadollahi M."/>
            <person name="Askin M."/>
            <person name="Barry K."/>
            <person name="Battaglia E."/>
            <person name="Bayram O."/>
            <person name="Benocci T."/>
            <person name="Braus-Stromeyer S.A."/>
            <person name="Caldana C."/>
            <person name="Canovas D."/>
            <person name="Cerqueira G.C."/>
            <person name="Chen F."/>
            <person name="Chen W."/>
            <person name="Choi C."/>
            <person name="Clum A."/>
            <person name="Dos Santos R.A."/>
            <person name="Damasio A.R."/>
            <person name="Diallinas G."/>
            <person name="Emri T."/>
            <person name="Fekete E."/>
            <person name="Flipphi M."/>
            <person name="Freyberg S."/>
            <person name="Gallo A."/>
            <person name="Gournas C."/>
            <person name="Habgood R."/>
            <person name="Hainaut M."/>
            <person name="Harispe M.L."/>
            <person name="Henrissat B."/>
            <person name="Hilden K.S."/>
            <person name="Hope R."/>
            <person name="Hossain A."/>
            <person name="Karabika E."/>
            <person name="Karaffa L."/>
            <person name="Karanyi Z."/>
            <person name="Krasevec N."/>
            <person name="Kuo A."/>
            <person name="Kusch H."/>
            <person name="LaButti K."/>
            <person name="Lagendijk E.L."/>
            <person name="Lapidus A."/>
            <person name="Levasseur A."/>
            <person name="Lindquist E."/>
            <person name="Lipzen A."/>
            <person name="Logrieco A.F."/>
            <person name="MacCabe A."/>
            <person name="Maekelae M.R."/>
            <person name="Malavazi I."/>
            <person name="Melin P."/>
            <person name="Meyer V."/>
            <person name="Mielnichuk N."/>
            <person name="Miskei M."/>
            <person name="Molnar A.P."/>
            <person name="Mule G."/>
            <person name="Ngan C.Y."/>
            <person name="Orejas M."/>
            <person name="Orosz E."/>
            <person name="Ouedraogo J.P."/>
            <person name="Overkamp K.M."/>
            <person name="Park H.-S."/>
            <person name="Perrone G."/>
            <person name="Piumi F."/>
            <person name="Punt P.J."/>
            <person name="Ram A.F."/>
            <person name="Ramon A."/>
            <person name="Rauscher S."/>
            <person name="Record E."/>
            <person name="Riano-Pachon D.M."/>
            <person name="Robert V."/>
            <person name="Roehrig J."/>
            <person name="Ruller R."/>
            <person name="Salamov A."/>
            <person name="Salih N.S."/>
            <person name="Samson R.A."/>
            <person name="Sandor E."/>
            <person name="Sanguinetti M."/>
            <person name="Schuetze T."/>
            <person name="Sepcic K."/>
            <person name="Shelest E."/>
            <person name="Sherlock G."/>
            <person name="Sophianopoulou V."/>
            <person name="Squina F.M."/>
            <person name="Sun H."/>
            <person name="Susca A."/>
            <person name="Todd R.B."/>
            <person name="Tsang A."/>
            <person name="Unkles S.E."/>
            <person name="van de Wiele N."/>
            <person name="van Rossen-Uffink D."/>
            <person name="Oliveira J.V."/>
            <person name="Vesth T.C."/>
            <person name="Visser J."/>
            <person name="Yu J.-H."/>
            <person name="Zhou M."/>
            <person name="Andersen M.R."/>
            <person name="Archer D.B."/>
            <person name="Baker S.E."/>
            <person name="Benoit I."/>
            <person name="Brakhage A.A."/>
            <person name="Braus G.H."/>
            <person name="Fischer R."/>
            <person name="Frisvad J.C."/>
            <person name="Goldman G.H."/>
            <person name="Houbraken J."/>
            <person name="Oakley B."/>
            <person name="Pocsi I."/>
            <person name="Scazzocchio C."/>
            <person name="Seiboth B."/>
            <person name="vanKuyk P.A."/>
            <person name="Wortman J."/>
            <person name="Dyer P.S."/>
            <person name="Grigoriev I.V."/>
        </authorList>
    </citation>
    <scope>NUCLEOTIDE SEQUENCE [LARGE SCALE GENOMIC DNA]</scope>
    <source>
        <strain evidence="10">CBS 583.65</strain>
    </source>
</reference>
<dbReference type="InterPro" id="IPR036864">
    <property type="entry name" value="Zn2-C6_fun-type_DNA-bd_sf"/>
</dbReference>
<dbReference type="GeneID" id="63733833"/>
<sequence length="554" mass="62300">MRQRKSHRKSRGGCLTCKKRRVKCDEQQPACQRCVRAGWSCSWDPETEAIPSAVPSRIFHTQRETRFFDFFRVNTIVDLSGWASSYFWQRLVLQMAHSELAPRRAVIALGALHSDGVNSPHVLRYYGEALATLRQLLTQSDSPTGMVSIDVCLATCLLLSIFEVARKDYDAAQIHYTRGVQLLKQHSQTQTQPQPHHHHHHHHHQLAFYERTLLAQFSHLETLIISFLNSRPGYHQDAIFVEYNITQLAIPSRFPSIAEAHESFIRLLHSIQNRATRAANTLAFAKPDSVPDDDGIFPHRETHSASIRQAAALRAVNHESLLGLARWSAAFYACIASIGKPSLADRRVIALLKGLSTMLYIRCSKDPALGEMGPDAFLPEYEFTMSQFEMAVDLAWEERASSSSPSSSSSSSSSSSPNTSDSDAKTKTKQSPPSKPKPQPAVKPLFSLCTGIINPLYALLAACRDARIRRRGLALFERMPYQEGLWTGAKARRVVGTIGQFEERNRIPGVEGPEGIRKEDRVVGVNFHYYPDRFKVIADWEGGKREVGWVMLEL</sequence>
<evidence type="ECO:0000256" key="1">
    <source>
        <dbReference type="ARBA" id="ARBA00022723"/>
    </source>
</evidence>
<keyword evidence="3" id="KW-0805">Transcription regulation</keyword>
<dbReference type="PROSITE" id="PS50048">
    <property type="entry name" value="ZN2_CY6_FUNGAL_2"/>
    <property type="match status" value="1"/>
</dbReference>
<dbReference type="GO" id="GO:0000981">
    <property type="term" value="F:DNA-binding transcription factor activity, RNA polymerase II-specific"/>
    <property type="evidence" value="ECO:0007669"/>
    <property type="project" value="InterPro"/>
</dbReference>
<dbReference type="EMBL" id="KV878136">
    <property type="protein sequence ID" value="OJJ07196.1"/>
    <property type="molecule type" value="Genomic_DNA"/>
</dbReference>
<feature type="compositionally biased region" description="Low complexity" evidence="7">
    <location>
        <begin position="402"/>
        <end position="417"/>
    </location>
</feature>
<evidence type="ECO:0000256" key="4">
    <source>
        <dbReference type="ARBA" id="ARBA00023125"/>
    </source>
</evidence>
<feature type="domain" description="Zn(2)-C6 fungal-type" evidence="8">
    <location>
        <begin position="13"/>
        <end position="43"/>
    </location>
</feature>
<keyword evidence="6" id="KW-0539">Nucleus</keyword>
<dbReference type="PROSITE" id="PS00463">
    <property type="entry name" value="ZN2_CY6_FUNGAL_1"/>
    <property type="match status" value="1"/>
</dbReference>
<accession>A0A1L9Q0G9</accession>
<dbReference type="Gene3D" id="4.10.240.10">
    <property type="entry name" value="Zn(2)-C6 fungal-type DNA-binding domain"/>
    <property type="match status" value="1"/>
</dbReference>
<dbReference type="Pfam" id="PF11951">
    <property type="entry name" value="Fungal_trans_2"/>
    <property type="match status" value="1"/>
</dbReference>
<evidence type="ECO:0000256" key="7">
    <source>
        <dbReference type="SAM" id="MobiDB-lite"/>
    </source>
</evidence>
<gene>
    <name evidence="9" type="ORF">ASPVEDRAFT_88449</name>
</gene>
<evidence type="ECO:0000256" key="6">
    <source>
        <dbReference type="ARBA" id="ARBA00023242"/>
    </source>
</evidence>
<keyword evidence="4" id="KW-0238">DNA-binding</keyword>
<evidence type="ECO:0000256" key="3">
    <source>
        <dbReference type="ARBA" id="ARBA00023015"/>
    </source>
</evidence>
<keyword evidence="10" id="KW-1185">Reference proteome</keyword>
<keyword evidence="2" id="KW-0862">Zinc</keyword>
<dbReference type="AlphaFoldDB" id="A0A1L9Q0G9"/>
<keyword evidence="1" id="KW-0479">Metal-binding</keyword>
<dbReference type="InterPro" id="IPR052360">
    <property type="entry name" value="Transcr_Regulatory_Proteins"/>
</dbReference>
<proteinExistence type="predicted"/>
<dbReference type="PANTHER" id="PTHR36206">
    <property type="entry name" value="ASPERCRYPTIN BIOSYNTHESIS CLUSTER-SPECIFIC TRANSCRIPTION REGULATOR ATNN-RELATED"/>
    <property type="match status" value="1"/>
</dbReference>
<dbReference type="RefSeq" id="XP_040672958.1">
    <property type="nucleotide sequence ID" value="XM_040818322.1"/>
</dbReference>
<dbReference type="STRING" id="1036611.A0A1L9Q0G9"/>
<dbReference type="GO" id="GO:0008270">
    <property type="term" value="F:zinc ion binding"/>
    <property type="evidence" value="ECO:0007669"/>
    <property type="project" value="InterPro"/>
</dbReference>
<evidence type="ECO:0000259" key="8">
    <source>
        <dbReference type="PROSITE" id="PS50048"/>
    </source>
</evidence>
<evidence type="ECO:0000256" key="2">
    <source>
        <dbReference type="ARBA" id="ARBA00022833"/>
    </source>
</evidence>
<feature type="region of interest" description="Disordered" evidence="7">
    <location>
        <begin position="402"/>
        <end position="441"/>
    </location>
</feature>
<organism evidence="9 10">
    <name type="scientific">Aspergillus versicolor CBS 583.65</name>
    <dbReference type="NCBI Taxonomy" id="1036611"/>
    <lineage>
        <taxon>Eukaryota</taxon>
        <taxon>Fungi</taxon>
        <taxon>Dikarya</taxon>
        <taxon>Ascomycota</taxon>
        <taxon>Pezizomycotina</taxon>
        <taxon>Eurotiomycetes</taxon>
        <taxon>Eurotiomycetidae</taxon>
        <taxon>Eurotiales</taxon>
        <taxon>Aspergillaceae</taxon>
        <taxon>Aspergillus</taxon>
        <taxon>Aspergillus subgen. Nidulantes</taxon>
    </lineage>
</organism>
<dbReference type="VEuPathDB" id="FungiDB:ASPVEDRAFT_88449"/>
<dbReference type="InterPro" id="IPR021858">
    <property type="entry name" value="Fun_TF"/>
</dbReference>
<protein>
    <recommendedName>
        <fullName evidence="8">Zn(2)-C6 fungal-type domain-containing protein</fullName>
    </recommendedName>
</protein>
<dbReference type="SUPFAM" id="SSF57701">
    <property type="entry name" value="Zn2/Cys6 DNA-binding domain"/>
    <property type="match status" value="1"/>
</dbReference>
<dbReference type="PRINTS" id="PR00755">
    <property type="entry name" value="AFLATOXINBRP"/>
</dbReference>
<dbReference type="Proteomes" id="UP000184073">
    <property type="component" value="Unassembled WGS sequence"/>
</dbReference>
<dbReference type="GO" id="GO:0003677">
    <property type="term" value="F:DNA binding"/>
    <property type="evidence" value="ECO:0007669"/>
    <property type="project" value="UniProtKB-KW"/>
</dbReference>
<keyword evidence="5" id="KW-0804">Transcription</keyword>
<dbReference type="CDD" id="cd00067">
    <property type="entry name" value="GAL4"/>
    <property type="match status" value="1"/>
</dbReference>